<protein>
    <recommendedName>
        <fullName evidence="1">Nudix hydrolase domain-containing protein</fullName>
    </recommendedName>
</protein>
<dbReference type="InterPro" id="IPR039989">
    <property type="entry name" value="NUDT9"/>
</dbReference>
<dbReference type="InterPro" id="IPR015797">
    <property type="entry name" value="NUDIX_hydrolase-like_dom_sf"/>
</dbReference>
<dbReference type="GO" id="GO:0047631">
    <property type="term" value="F:ADP-ribose diphosphatase activity"/>
    <property type="evidence" value="ECO:0007669"/>
    <property type="project" value="InterPro"/>
</dbReference>
<evidence type="ECO:0000313" key="3">
    <source>
        <dbReference type="EMBL" id="CAF1075318.1"/>
    </source>
</evidence>
<evidence type="ECO:0000259" key="1">
    <source>
        <dbReference type="PROSITE" id="PS51462"/>
    </source>
</evidence>
<dbReference type="Proteomes" id="UP000663852">
    <property type="component" value="Unassembled WGS sequence"/>
</dbReference>
<dbReference type="PANTHER" id="PTHR13030:SF8">
    <property type="entry name" value="ADP-RIBOSE PYROPHOSPHATASE, MITOCHONDRIAL"/>
    <property type="match status" value="1"/>
</dbReference>
<accession>A0A813PQ24</accession>
<dbReference type="SUPFAM" id="SSF55811">
    <property type="entry name" value="Nudix"/>
    <property type="match status" value="1"/>
</dbReference>
<comment type="caution">
    <text evidence="2">The sequence shown here is derived from an EMBL/GenBank/DDBJ whole genome shotgun (WGS) entry which is preliminary data.</text>
</comment>
<dbReference type="Pfam" id="PF00293">
    <property type="entry name" value="NUDIX"/>
    <property type="match status" value="1"/>
</dbReference>
<feature type="domain" description="Nudix hydrolase" evidence="1">
    <location>
        <begin position="166"/>
        <end position="322"/>
    </location>
</feature>
<dbReference type="OrthoDB" id="9972248at2759"/>
<dbReference type="AlphaFoldDB" id="A0A813PQ24"/>
<dbReference type="PANTHER" id="PTHR13030">
    <property type="entry name" value="NUDIX HYDROLASE"/>
    <property type="match status" value="1"/>
</dbReference>
<dbReference type="Pfam" id="PF25969">
    <property type="entry name" value="NUDT9_N"/>
    <property type="match status" value="1"/>
</dbReference>
<dbReference type="EMBL" id="CAJNOR010000017">
    <property type="protein sequence ID" value="CAF0754167.1"/>
    <property type="molecule type" value="Genomic_DNA"/>
</dbReference>
<keyword evidence="4" id="KW-1185">Reference proteome</keyword>
<evidence type="ECO:0000313" key="2">
    <source>
        <dbReference type="EMBL" id="CAF0754167.1"/>
    </source>
</evidence>
<sequence>MGQVLSRFNIHLHTRMNQYENNLIPIHYKCRNCGIPCDKSKSTTTCVNAKYTRTGTKEQPLVNRTVVPDNKVRWSTSYDYHPVEFTSEKVKSSTKEYVDRDPRFDLSVTIPWNQDDRGCDRRSYHGMYKIVGRVPQNPCGRTGITGRGHLGHFGPNHAADPIVTRWKRDANNQIVMHPTTQKPILQFVCILRKDTREYAIPGGMVEKKEKVTDTLQREFHEETLNFPDMNERDKQRLLATIKDVFENGGIRIYCGYVDDPRNTDNSWMETTAYNFHDGSNEHLALINVHGGSDALSAFWHDLGSETPLYASHAEFLKKVADIHLAHW</sequence>
<organism evidence="2 4">
    <name type="scientific">Adineta ricciae</name>
    <name type="common">Rotifer</name>
    <dbReference type="NCBI Taxonomy" id="249248"/>
    <lineage>
        <taxon>Eukaryota</taxon>
        <taxon>Metazoa</taxon>
        <taxon>Spiralia</taxon>
        <taxon>Gnathifera</taxon>
        <taxon>Rotifera</taxon>
        <taxon>Eurotatoria</taxon>
        <taxon>Bdelloidea</taxon>
        <taxon>Adinetida</taxon>
        <taxon>Adinetidae</taxon>
        <taxon>Adineta</taxon>
    </lineage>
</organism>
<dbReference type="PROSITE" id="PS51462">
    <property type="entry name" value="NUDIX"/>
    <property type="match status" value="1"/>
</dbReference>
<dbReference type="Gene3D" id="3.90.79.10">
    <property type="entry name" value="Nucleoside Triphosphate Pyrophosphohydrolase"/>
    <property type="match status" value="1"/>
</dbReference>
<dbReference type="InterPro" id="IPR000086">
    <property type="entry name" value="NUDIX_hydrolase_dom"/>
</dbReference>
<reference evidence="2" key="1">
    <citation type="submission" date="2021-02" db="EMBL/GenBank/DDBJ databases">
        <authorList>
            <person name="Nowell W R."/>
        </authorList>
    </citation>
    <scope>NUCLEOTIDE SEQUENCE</scope>
</reference>
<proteinExistence type="predicted"/>
<dbReference type="Proteomes" id="UP000663828">
    <property type="component" value="Unassembled WGS sequence"/>
</dbReference>
<evidence type="ECO:0000313" key="4">
    <source>
        <dbReference type="Proteomes" id="UP000663828"/>
    </source>
</evidence>
<name>A0A813PQ24_ADIRI</name>
<gene>
    <name evidence="3" type="ORF">EDS130_LOCUS18661</name>
    <name evidence="2" type="ORF">XAT740_LOCUS585</name>
</gene>
<dbReference type="CDD" id="cd03670">
    <property type="entry name" value="NUDIX_ADPRase_Nudt9"/>
    <property type="match status" value="1"/>
</dbReference>
<dbReference type="EMBL" id="CAJNOJ010000087">
    <property type="protein sequence ID" value="CAF1075318.1"/>
    <property type="molecule type" value="Genomic_DNA"/>
</dbReference>